<dbReference type="SUPFAM" id="SSF55729">
    <property type="entry name" value="Acyl-CoA N-acyltransferases (Nat)"/>
    <property type="match status" value="2"/>
</dbReference>
<evidence type="ECO:0000256" key="2">
    <source>
        <dbReference type="ARBA" id="ARBA00022679"/>
    </source>
</evidence>
<keyword evidence="6" id="KW-0961">Cell wall biogenesis/degradation</keyword>
<reference evidence="8" key="1">
    <citation type="journal article" date="2019" name="Int. J. Syst. Evol. Microbiol.">
        <title>The Global Catalogue of Microorganisms (GCM) 10K type strain sequencing project: providing services to taxonomists for standard genome sequencing and annotation.</title>
        <authorList>
            <consortium name="The Broad Institute Genomics Platform"/>
            <consortium name="The Broad Institute Genome Sequencing Center for Infectious Disease"/>
            <person name="Wu L."/>
            <person name="Ma J."/>
        </authorList>
    </citation>
    <scope>NUCLEOTIDE SEQUENCE [LARGE SCALE GENOMIC DNA]</scope>
    <source>
        <strain evidence="8">JCM 17759</strain>
    </source>
</reference>
<dbReference type="InterPro" id="IPR050644">
    <property type="entry name" value="PG_Glycine_Bridge_Synth"/>
</dbReference>
<dbReference type="InterPro" id="IPR016181">
    <property type="entry name" value="Acyl_CoA_acyltransferase"/>
</dbReference>
<keyword evidence="8" id="KW-1185">Reference proteome</keyword>
<dbReference type="PANTHER" id="PTHR36174">
    <property type="entry name" value="LIPID II:GLYCINE GLYCYLTRANSFERASE"/>
    <property type="match status" value="1"/>
</dbReference>
<evidence type="ECO:0000256" key="1">
    <source>
        <dbReference type="ARBA" id="ARBA00009943"/>
    </source>
</evidence>
<dbReference type="InterPro" id="IPR003447">
    <property type="entry name" value="FEMABX"/>
</dbReference>
<name>A0ABP8MYP1_9BACT</name>
<evidence type="ECO:0000313" key="8">
    <source>
        <dbReference type="Proteomes" id="UP001500840"/>
    </source>
</evidence>
<comment type="caution">
    <text evidence="7">The sequence shown here is derived from an EMBL/GenBank/DDBJ whole genome shotgun (WGS) entry which is preliminary data.</text>
</comment>
<dbReference type="PROSITE" id="PS51191">
    <property type="entry name" value="FEMABX"/>
    <property type="match status" value="1"/>
</dbReference>
<evidence type="ECO:0000256" key="5">
    <source>
        <dbReference type="ARBA" id="ARBA00023315"/>
    </source>
</evidence>
<proteinExistence type="inferred from homology"/>
<dbReference type="PANTHER" id="PTHR36174:SF1">
    <property type="entry name" value="LIPID II:GLYCINE GLYCYLTRANSFERASE"/>
    <property type="match status" value="1"/>
</dbReference>
<dbReference type="EMBL" id="BAABGA010000039">
    <property type="protein sequence ID" value="GAA4456714.1"/>
    <property type="molecule type" value="Genomic_DNA"/>
</dbReference>
<dbReference type="Pfam" id="PF02388">
    <property type="entry name" value="FemAB"/>
    <property type="match status" value="2"/>
</dbReference>
<evidence type="ECO:0000256" key="6">
    <source>
        <dbReference type="ARBA" id="ARBA00023316"/>
    </source>
</evidence>
<organism evidence="7 8">
    <name type="scientific">Novipirellula rosea</name>
    <dbReference type="NCBI Taxonomy" id="1031540"/>
    <lineage>
        <taxon>Bacteria</taxon>
        <taxon>Pseudomonadati</taxon>
        <taxon>Planctomycetota</taxon>
        <taxon>Planctomycetia</taxon>
        <taxon>Pirellulales</taxon>
        <taxon>Pirellulaceae</taxon>
        <taxon>Novipirellula</taxon>
    </lineage>
</organism>
<evidence type="ECO:0000256" key="4">
    <source>
        <dbReference type="ARBA" id="ARBA00022984"/>
    </source>
</evidence>
<dbReference type="Proteomes" id="UP001500840">
    <property type="component" value="Unassembled WGS sequence"/>
</dbReference>
<accession>A0ABP8MYP1</accession>
<keyword evidence="4" id="KW-0573">Peptidoglycan synthesis</keyword>
<protein>
    <submittedName>
        <fullName evidence="7">Peptidoglycan bridge formation glycyltransferase FemA/FemB family protein</fullName>
    </submittedName>
</protein>
<gene>
    <name evidence="7" type="ORF">GCM10023156_32470</name>
</gene>
<dbReference type="Gene3D" id="3.40.630.30">
    <property type="match status" value="2"/>
</dbReference>
<dbReference type="RefSeq" id="WP_345323676.1">
    <property type="nucleotide sequence ID" value="NZ_BAABGA010000039.1"/>
</dbReference>
<keyword evidence="2" id="KW-0808">Transferase</keyword>
<evidence type="ECO:0000313" key="7">
    <source>
        <dbReference type="EMBL" id="GAA4456714.1"/>
    </source>
</evidence>
<comment type="similarity">
    <text evidence="1">Belongs to the FemABX family.</text>
</comment>
<sequence length="336" mass="39066">MMEQETETTRSTTDWDQFLADQRPDIGHKQYSWWIDFLKLRGWNSFGFAASDDDKICGGANVLMKSFAPDKCFYYVPHGPVLPKTQADAADLFEAMMEYIDDHRKSSSYVVSHLRIEPRWLDQPEYVKGFQRSIHWHEPRNTLCVDLTMSEDAILKQMKTKGRYNIRVARRHNVSVVQDNSAAGLADFLRLYEETVTRQDISRHSKEYFDELAATLFPYRRGELFFAEYQGTRLATALILYAGDTATYKYGGTQLSHRNVMAPYLLHFEAMLRAKTLGYKWYDFYGVSPANAPNDEWANFSSFKRKFGGCELSFIPSLDFVFDPDAYEEYRSQKKS</sequence>
<keyword evidence="5" id="KW-0012">Acyltransferase</keyword>
<evidence type="ECO:0000256" key="3">
    <source>
        <dbReference type="ARBA" id="ARBA00022960"/>
    </source>
</evidence>
<keyword evidence="3" id="KW-0133">Cell shape</keyword>